<dbReference type="AlphaFoldDB" id="A0A433QVP5"/>
<evidence type="ECO:0000256" key="5">
    <source>
        <dbReference type="ARBA" id="ARBA00022787"/>
    </source>
</evidence>
<evidence type="ECO:0000313" key="10">
    <source>
        <dbReference type="EMBL" id="RUS33805.1"/>
    </source>
</evidence>
<keyword evidence="11" id="KW-1185">Reference proteome</keyword>
<sequence>MQEETKEKILKVIDFTKHVVHWGFIPFVIYLGRARNDLSMQYKMVKSVEYPYDVRTGQIHRSIWESVETPTESSLP</sequence>
<reference evidence="10 11" key="1">
    <citation type="journal article" date="2018" name="New Phytol.">
        <title>Phylogenomics of Endogonaceae and evolution of mycorrhizas within Mucoromycota.</title>
        <authorList>
            <person name="Chang Y."/>
            <person name="Desiro A."/>
            <person name="Na H."/>
            <person name="Sandor L."/>
            <person name="Lipzen A."/>
            <person name="Clum A."/>
            <person name="Barry K."/>
            <person name="Grigoriev I.V."/>
            <person name="Martin F.M."/>
            <person name="Stajich J.E."/>
            <person name="Smith M.E."/>
            <person name="Bonito G."/>
            <person name="Spatafora J.W."/>
        </authorList>
    </citation>
    <scope>NUCLEOTIDE SEQUENCE [LARGE SCALE GENOMIC DNA]</scope>
    <source>
        <strain evidence="10 11">AD002</strain>
    </source>
</reference>
<evidence type="ECO:0008006" key="12">
    <source>
        <dbReference type="Google" id="ProtNLM"/>
    </source>
</evidence>
<dbReference type="InterPro" id="IPR012621">
    <property type="entry name" value="Tom7"/>
</dbReference>
<comment type="caution">
    <text evidence="10">The sequence shown here is derived from an EMBL/GenBank/DDBJ whole genome shotgun (WGS) entry which is preliminary data.</text>
</comment>
<keyword evidence="5" id="KW-1000">Mitochondrion outer membrane</keyword>
<evidence type="ECO:0000256" key="1">
    <source>
        <dbReference type="ARBA" id="ARBA00004572"/>
    </source>
</evidence>
<evidence type="ECO:0000256" key="4">
    <source>
        <dbReference type="ARBA" id="ARBA00022692"/>
    </source>
</evidence>
<keyword evidence="8" id="KW-0496">Mitochondrion</keyword>
<comment type="subcellular location">
    <subcellularLocation>
        <location evidence="1">Mitochondrion outer membrane</location>
        <topology evidence="1">Single-pass membrane protein</topology>
    </subcellularLocation>
</comment>
<keyword evidence="9" id="KW-0472">Membrane</keyword>
<dbReference type="GO" id="GO:0005742">
    <property type="term" value="C:mitochondrial outer membrane translocase complex"/>
    <property type="evidence" value="ECO:0007669"/>
    <property type="project" value="InterPro"/>
</dbReference>
<gene>
    <name evidence="10" type="ORF">BC938DRAFT_483792</name>
</gene>
<comment type="similarity">
    <text evidence="2">Belongs to the Tom7 family.</text>
</comment>
<dbReference type="Pfam" id="PF08038">
    <property type="entry name" value="Tom7"/>
    <property type="match status" value="1"/>
</dbReference>
<evidence type="ECO:0000313" key="11">
    <source>
        <dbReference type="Proteomes" id="UP000274822"/>
    </source>
</evidence>
<keyword evidence="6" id="KW-0653">Protein transport</keyword>
<proteinExistence type="inferred from homology"/>
<evidence type="ECO:0000256" key="9">
    <source>
        <dbReference type="ARBA" id="ARBA00023136"/>
    </source>
</evidence>
<dbReference type="EMBL" id="RBNJ01000919">
    <property type="protein sequence ID" value="RUS33805.1"/>
    <property type="molecule type" value="Genomic_DNA"/>
</dbReference>
<protein>
    <recommendedName>
        <fullName evidence="12">Mitochondrial import receptor subunit TOM7 homolog</fullName>
    </recommendedName>
</protein>
<keyword evidence="7" id="KW-1133">Transmembrane helix</keyword>
<keyword evidence="3" id="KW-0813">Transport</keyword>
<evidence type="ECO:0000256" key="8">
    <source>
        <dbReference type="ARBA" id="ARBA00023128"/>
    </source>
</evidence>
<evidence type="ECO:0000256" key="6">
    <source>
        <dbReference type="ARBA" id="ARBA00022927"/>
    </source>
</evidence>
<evidence type="ECO:0000256" key="3">
    <source>
        <dbReference type="ARBA" id="ARBA00022448"/>
    </source>
</evidence>
<name>A0A433QVP5_9FUNG</name>
<dbReference type="GO" id="GO:0030150">
    <property type="term" value="P:protein import into mitochondrial matrix"/>
    <property type="evidence" value="ECO:0007669"/>
    <property type="project" value="InterPro"/>
</dbReference>
<organism evidence="10 11">
    <name type="scientific">Jimgerdemannia flammicorona</name>
    <dbReference type="NCBI Taxonomy" id="994334"/>
    <lineage>
        <taxon>Eukaryota</taxon>
        <taxon>Fungi</taxon>
        <taxon>Fungi incertae sedis</taxon>
        <taxon>Mucoromycota</taxon>
        <taxon>Mucoromycotina</taxon>
        <taxon>Endogonomycetes</taxon>
        <taxon>Endogonales</taxon>
        <taxon>Endogonaceae</taxon>
        <taxon>Jimgerdemannia</taxon>
    </lineage>
</organism>
<evidence type="ECO:0000256" key="2">
    <source>
        <dbReference type="ARBA" id="ARBA00010917"/>
    </source>
</evidence>
<dbReference type="Proteomes" id="UP000274822">
    <property type="component" value="Unassembled WGS sequence"/>
</dbReference>
<keyword evidence="4" id="KW-0812">Transmembrane</keyword>
<accession>A0A433QVP5</accession>
<evidence type="ECO:0000256" key="7">
    <source>
        <dbReference type="ARBA" id="ARBA00022989"/>
    </source>
</evidence>